<dbReference type="Gene3D" id="3.40.50.10490">
    <property type="entry name" value="Glucose-6-phosphate isomerase like protein, domain 1"/>
    <property type="match status" value="1"/>
</dbReference>
<accession>A0A0F8XAM8</accession>
<name>A0A0F8XAM8_9ZZZZ</name>
<protein>
    <submittedName>
        <fullName evidence="1">Uncharacterized protein</fullName>
    </submittedName>
</protein>
<dbReference type="GO" id="GO:0097367">
    <property type="term" value="F:carbohydrate derivative binding"/>
    <property type="evidence" value="ECO:0007669"/>
    <property type="project" value="InterPro"/>
</dbReference>
<dbReference type="InterPro" id="IPR046348">
    <property type="entry name" value="SIS_dom_sf"/>
</dbReference>
<reference evidence="1" key="1">
    <citation type="journal article" date="2015" name="Nature">
        <title>Complex archaea that bridge the gap between prokaryotes and eukaryotes.</title>
        <authorList>
            <person name="Spang A."/>
            <person name="Saw J.H."/>
            <person name="Jorgensen S.L."/>
            <person name="Zaremba-Niedzwiedzka K."/>
            <person name="Martijn J."/>
            <person name="Lind A.E."/>
            <person name="van Eijk R."/>
            <person name="Schleper C."/>
            <person name="Guy L."/>
            <person name="Ettema T.J."/>
        </authorList>
    </citation>
    <scope>NUCLEOTIDE SEQUENCE</scope>
</reference>
<organism evidence="1">
    <name type="scientific">marine sediment metagenome</name>
    <dbReference type="NCBI Taxonomy" id="412755"/>
    <lineage>
        <taxon>unclassified sequences</taxon>
        <taxon>metagenomes</taxon>
        <taxon>ecological metagenomes</taxon>
    </lineage>
</organism>
<dbReference type="EMBL" id="LAZR01064186">
    <property type="protein sequence ID" value="KKK58020.1"/>
    <property type="molecule type" value="Genomic_DNA"/>
</dbReference>
<dbReference type="AlphaFoldDB" id="A0A0F8XAM8"/>
<evidence type="ECO:0000313" key="1">
    <source>
        <dbReference type="EMBL" id="KKK58020.1"/>
    </source>
</evidence>
<gene>
    <name evidence="1" type="ORF">LCGC14_3048610</name>
</gene>
<feature type="non-terminal residue" evidence="1">
    <location>
        <position position="77"/>
    </location>
</feature>
<comment type="caution">
    <text evidence="1">The sequence shown here is derived from an EMBL/GenBank/DDBJ whole genome shotgun (WGS) entry which is preliminary data.</text>
</comment>
<dbReference type="SUPFAM" id="SSF53697">
    <property type="entry name" value="SIS domain"/>
    <property type="match status" value="1"/>
</dbReference>
<dbReference type="GO" id="GO:1901135">
    <property type="term" value="P:carbohydrate derivative metabolic process"/>
    <property type="evidence" value="ECO:0007669"/>
    <property type="project" value="InterPro"/>
</dbReference>
<proteinExistence type="predicted"/>
<sequence>MDLDQHVIELFHSSIDTTMRTLDEQAEKVSDCGMLMVASLLSENKILCCGEAISSALSHIFCSQLLNRFDYERPGLP</sequence>